<evidence type="ECO:0000313" key="6">
    <source>
        <dbReference type="Proteomes" id="UP000480684"/>
    </source>
</evidence>
<evidence type="ECO:0000313" key="5">
    <source>
        <dbReference type="EMBL" id="NFV81648.1"/>
    </source>
</evidence>
<dbReference type="GO" id="GO:0046872">
    <property type="term" value="F:metal ion binding"/>
    <property type="evidence" value="ECO:0007669"/>
    <property type="project" value="UniProtKB-KW"/>
</dbReference>
<reference evidence="5 6" key="1">
    <citation type="submission" date="2020-02" db="EMBL/GenBank/DDBJ databases">
        <authorList>
            <person name="Dziuba M."/>
            <person name="Kuznetsov B."/>
            <person name="Mardanov A."/>
            <person name="Ravin N."/>
            <person name="Grouzdev D."/>
        </authorList>
    </citation>
    <scope>NUCLEOTIDE SEQUENCE [LARGE SCALE GENOMIC DNA]</scope>
    <source>
        <strain evidence="5 6">SpK</strain>
    </source>
</reference>
<evidence type="ECO:0000256" key="1">
    <source>
        <dbReference type="ARBA" id="ARBA00022723"/>
    </source>
</evidence>
<dbReference type="Gene3D" id="3.30.2020.30">
    <property type="match status" value="1"/>
</dbReference>
<protein>
    <submittedName>
        <fullName evidence="5">DUF971 domain-containing protein</fullName>
    </submittedName>
</protein>
<dbReference type="RefSeq" id="WP_163681894.1">
    <property type="nucleotide sequence ID" value="NZ_JAAIYP010000042.1"/>
</dbReference>
<dbReference type="Pfam" id="PF06155">
    <property type="entry name" value="GBBH-like_N"/>
    <property type="match status" value="1"/>
</dbReference>
<dbReference type="AlphaFoldDB" id="A0A7C9UVU0"/>
<feature type="region of interest" description="Disordered" evidence="3">
    <location>
        <begin position="120"/>
        <end position="144"/>
    </location>
</feature>
<proteinExistence type="predicted"/>
<keyword evidence="2" id="KW-0408">Iron</keyword>
<evidence type="ECO:0000259" key="4">
    <source>
        <dbReference type="Pfam" id="PF06155"/>
    </source>
</evidence>
<organism evidence="5 6">
    <name type="scientific">Magnetospirillum aberrantis SpK</name>
    <dbReference type="NCBI Taxonomy" id="908842"/>
    <lineage>
        <taxon>Bacteria</taxon>
        <taxon>Pseudomonadati</taxon>
        <taxon>Pseudomonadota</taxon>
        <taxon>Alphaproteobacteria</taxon>
        <taxon>Rhodospirillales</taxon>
        <taxon>Rhodospirillaceae</taxon>
        <taxon>Magnetospirillum</taxon>
    </lineage>
</organism>
<evidence type="ECO:0000256" key="2">
    <source>
        <dbReference type="ARBA" id="ARBA00023004"/>
    </source>
</evidence>
<dbReference type="PANTHER" id="PTHR35303">
    <property type="entry name" value="OS02G0197800 PROTEIN"/>
    <property type="match status" value="1"/>
</dbReference>
<dbReference type="EMBL" id="JAAIYP010000042">
    <property type="protein sequence ID" value="NFV81648.1"/>
    <property type="molecule type" value="Genomic_DNA"/>
</dbReference>
<name>A0A7C9UVU0_9PROT</name>
<gene>
    <name evidence="5" type="ORF">G4223_16180</name>
</gene>
<comment type="caution">
    <text evidence="5">The sequence shown here is derived from an EMBL/GenBank/DDBJ whole genome shotgun (WGS) entry which is preliminary data.</text>
</comment>
<dbReference type="InterPro" id="IPR038492">
    <property type="entry name" value="GBBH-like_N_sf"/>
</dbReference>
<keyword evidence="6" id="KW-1185">Reference proteome</keyword>
<sequence length="144" mass="15500">MSQSEGRPVPVEIKVRKAEKRLDVSFDDGAAFSLSAELLRVESPSAEVQGHGPGQKTLVAGRQHVAIIGAEPVGNYAIKLVFDDLHDSGIYTWDYLYWLGLNQDRVWADYLAALTAAGKHRDPALNPPDPPKHLCGGDHGGGCG</sequence>
<accession>A0A7C9UVU0</accession>
<dbReference type="PANTHER" id="PTHR35303:SF5">
    <property type="entry name" value="OS02G0197800 PROTEIN"/>
    <property type="match status" value="1"/>
</dbReference>
<evidence type="ECO:0000256" key="3">
    <source>
        <dbReference type="SAM" id="MobiDB-lite"/>
    </source>
</evidence>
<keyword evidence="1" id="KW-0479">Metal-binding</keyword>
<dbReference type="InterPro" id="IPR010376">
    <property type="entry name" value="GBBH-like_N"/>
</dbReference>
<dbReference type="Proteomes" id="UP000480684">
    <property type="component" value="Unassembled WGS sequence"/>
</dbReference>
<feature type="domain" description="Gamma-butyrobetaine hydroxylase-like N-terminal" evidence="4">
    <location>
        <begin position="13"/>
        <end position="97"/>
    </location>
</feature>